<evidence type="ECO:0000313" key="2">
    <source>
        <dbReference type="EMBL" id="ADP80745.1"/>
    </source>
</evidence>
<name>E3J6G9_PSEI1</name>
<dbReference type="SUPFAM" id="SSF55729">
    <property type="entry name" value="Acyl-CoA N-acyltransferases (Nat)"/>
    <property type="match status" value="1"/>
</dbReference>
<dbReference type="KEGG" id="fri:FraEuI1c_2714"/>
<dbReference type="InterPro" id="IPR000182">
    <property type="entry name" value="GNAT_dom"/>
</dbReference>
<evidence type="ECO:0000313" key="3">
    <source>
        <dbReference type="Proteomes" id="UP000002484"/>
    </source>
</evidence>
<sequence>MGSQEPATKRADVTFRAATLDDIPELLALVTSAYRGESSRAGWTTEADLLDGQRTDPDAIAAIVTGTDGLVLVATRPGDGATAGPAGPTGRILACCQLERHGTAGYFGMFAVVPTLQAGGLGSAVLAEAERYAREVWGADRMEMHVIAQRADLIAWYVRRGYRPTGDAKPFPYGDERFGLPRRPDLAFTVLAKPL</sequence>
<dbReference type="AlphaFoldDB" id="E3J6G9"/>
<dbReference type="Gene3D" id="3.40.630.30">
    <property type="match status" value="1"/>
</dbReference>
<dbReference type="PANTHER" id="PTHR43617:SF9">
    <property type="entry name" value="GNAT FAMILY ACETYLTRANSFERASE"/>
    <property type="match status" value="1"/>
</dbReference>
<accession>E3J6G9</accession>
<organism evidence="2 3">
    <name type="scientific">Pseudofrankia inefficax (strain DSM 45817 / CECT 9037 / DDB 130130 / EuI1c)</name>
    <name type="common">Frankia inefficax</name>
    <dbReference type="NCBI Taxonomy" id="298654"/>
    <lineage>
        <taxon>Bacteria</taxon>
        <taxon>Bacillati</taxon>
        <taxon>Actinomycetota</taxon>
        <taxon>Actinomycetes</taxon>
        <taxon>Frankiales</taxon>
        <taxon>Frankiaceae</taxon>
        <taxon>Pseudofrankia</taxon>
    </lineage>
</organism>
<reference evidence="2 3" key="1">
    <citation type="submission" date="2010-10" db="EMBL/GenBank/DDBJ databases">
        <title>Complete sequence of Frankia sp. EuI1c.</title>
        <authorList>
            <consortium name="US DOE Joint Genome Institute"/>
            <person name="Lucas S."/>
            <person name="Copeland A."/>
            <person name="Lapidus A."/>
            <person name="Cheng J.-F."/>
            <person name="Bruce D."/>
            <person name="Goodwin L."/>
            <person name="Pitluck S."/>
            <person name="Chertkov O."/>
            <person name="Detter J.C."/>
            <person name="Han C."/>
            <person name="Tapia R."/>
            <person name="Land M."/>
            <person name="Hauser L."/>
            <person name="Jeffries C."/>
            <person name="Kyrpides N."/>
            <person name="Ivanova N."/>
            <person name="Mikhailova N."/>
            <person name="Beauchemin N."/>
            <person name="Sen A."/>
            <person name="Sur S.A."/>
            <person name="Gtari M."/>
            <person name="Wall L."/>
            <person name="Tisa L."/>
            <person name="Woyke T."/>
        </authorList>
    </citation>
    <scope>NUCLEOTIDE SEQUENCE [LARGE SCALE GENOMIC DNA]</scope>
    <source>
        <strain evidence="3">DSM 45817 / CECT 9037 / EuI1c</strain>
    </source>
</reference>
<feature type="domain" description="N-acetyltransferase" evidence="1">
    <location>
        <begin position="13"/>
        <end position="195"/>
    </location>
</feature>
<dbReference type="PROSITE" id="PS51186">
    <property type="entry name" value="GNAT"/>
    <property type="match status" value="1"/>
</dbReference>
<dbReference type="eggNOG" id="COG0456">
    <property type="taxonomic scope" value="Bacteria"/>
</dbReference>
<dbReference type="InterPro" id="IPR016181">
    <property type="entry name" value="Acyl_CoA_acyltransferase"/>
</dbReference>
<dbReference type="GO" id="GO:0016747">
    <property type="term" value="F:acyltransferase activity, transferring groups other than amino-acyl groups"/>
    <property type="evidence" value="ECO:0007669"/>
    <property type="project" value="InterPro"/>
</dbReference>
<evidence type="ECO:0000259" key="1">
    <source>
        <dbReference type="PROSITE" id="PS51186"/>
    </source>
</evidence>
<keyword evidence="2" id="KW-0808">Transferase</keyword>
<dbReference type="STRING" id="298654.FraEuI1c_2714"/>
<dbReference type="Proteomes" id="UP000002484">
    <property type="component" value="Chromosome"/>
</dbReference>
<keyword evidence="3" id="KW-1185">Reference proteome</keyword>
<dbReference type="EMBL" id="CP002299">
    <property type="protein sequence ID" value="ADP80745.1"/>
    <property type="molecule type" value="Genomic_DNA"/>
</dbReference>
<dbReference type="CDD" id="cd04301">
    <property type="entry name" value="NAT_SF"/>
    <property type="match status" value="1"/>
</dbReference>
<proteinExistence type="predicted"/>
<dbReference type="HOGENOM" id="CLU_098389_0_0_11"/>
<dbReference type="Pfam" id="PF00583">
    <property type="entry name" value="Acetyltransf_1"/>
    <property type="match status" value="1"/>
</dbReference>
<gene>
    <name evidence="2" type="ordered locus">FraEuI1c_2714</name>
</gene>
<dbReference type="InParanoid" id="E3J6G9"/>
<protein>
    <submittedName>
        <fullName evidence="2">GCN5-related N-acetyltransferase</fullName>
    </submittedName>
</protein>
<dbReference type="InterPro" id="IPR050276">
    <property type="entry name" value="MshD_Acetyltransferase"/>
</dbReference>
<dbReference type="PANTHER" id="PTHR43617">
    <property type="entry name" value="L-AMINO ACID N-ACETYLTRANSFERASE"/>
    <property type="match status" value="1"/>
</dbReference>